<keyword evidence="10" id="KW-1185">Reference proteome</keyword>
<dbReference type="SMART" id="SM00382">
    <property type="entry name" value="AAA"/>
    <property type="match status" value="1"/>
</dbReference>
<keyword evidence="7" id="KW-0472">Membrane</keyword>
<comment type="similarity">
    <text evidence="2">Belongs to the ABC transporter superfamily.</text>
</comment>
<evidence type="ECO:0000256" key="6">
    <source>
        <dbReference type="ARBA" id="ARBA00022840"/>
    </source>
</evidence>
<dbReference type="PANTHER" id="PTHR43297">
    <property type="entry name" value="OLIGOPEPTIDE TRANSPORT ATP-BINDING PROTEIN APPD"/>
    <property type="match status" value="1"/>
</dbReference>
<dbReference type="Pfam" id="PF08352">
    <property type="entry name" value="oligo_HPY"/>
    <property type="match status" value="1"/>
</dbReference>
<reference evidence="9 10" key="1">
    <citation type="submission" date="2017-05" db="EMBL/GenBank/DDBJ databases">
        <authorList>
            <person name="Song R."/>
            <person name="Chenine A.L."/>
            <person name="Ruprecht R.M."/>
        </authorList>
    </citation>
    <scope>NUCLEOTIDE SEQUENCE [LARGE SCALE GENOMIC DNA]</scope>
    <source>
        <strain evidence="9 10">DSM 26136</strain>
    </source>
</reference>
<keyword evidence="4" id="KW-1003">Cell membrane</keyword>
<keyword evidence="5" id="KW-0547">Nucleotide-binding</keyword>
<evidence type="ECO:0000256" key="5">
    <source>
        <dbReference type="ARBA" id="ARBA00022741"/>
    </source>
</evidence>
<dbReference type="InterPro" id="IPR050388">
    <property type="entry name" value="ABC_Ni/Peptide_Import"/>
</dbReference>
<dbReference type="InterPro" id="IPR027417">
    <property type="entry name" value="P-loop_NTPase"/>
</dbReference>
<evidence type="ECO:0000259" key="8">
    <source>
        <dbReference type="PROSITE" id="PS50893"/>
    </source>
</evidence>
<dbReference type="PROSITE" id="PS50893">
    <property type="entry name" value="ABC_TRANSPORTER_2"/>
    <property type="match status" value="1"/>
</dbReference>
<dbReference type="FunFam" id="3.40.50.300:FF:000016">
    <property type="entry name" value="Oligopeptide ABC transporter ATP-binding component"/>
    <property type="match status" value="1"/>
</dbReference>
<evidence type="ECO:0000313" key="9">
    <source>
        <dbReference type="EMBL" id="ARU06855.1"/>
    </source>
</evidence>
<evidence type="ECO:0000256" key="4">
    <source>
        <dbReference type="ARBA" id="ARBA00022475"/>
    </source>
</evidence>
<gene>
    <name evidence="9" type="ORF">CCO03_13405</name>
</gene>
<name>A0A1Y0ET61_9BURK</name>
<dbReference type="GO" id="GO:0015833">
    <property type="term" value="P:peptide transport"/>
    <property type="evidence" value="ECO:0007669"/>
    <property type="project" value="InterPro"/>
</dbReference>
<evidence type="ECO:0000256" key="1">
    <source>
        <dbReference type="ARBA" id="ARBA00004417"/>
    </source>
</evidence>
<dbReference type="PROSITE" id="PS00211">
    <property type="entry name" value="ABC_TRANSPORTER_1"/>
    <property type="match status" value="1"/>
</dbReference>
<dbReference type="OrthoDB" id="9802772at2"/>
<evidence type="ECO:0000256" key="3">
    <source>
        <dbReference type="ARBA" id="ARBA00022448"/>
    </source>
</evidence>
<sequence length="327" mass="35404">MALAVDQLSVRFASHAGLVQVLDQVSLTLAPGKTLGIVGESGSGKSVLARTLLGLTHELPTAHVEGQIHLNGRDLSHARPADWRAVRGREVAMVFQDPMTSLNPVLTVGEHLVQVLRQHQSLSRAQALAHASELLAQVGIPDPVARLREYPHRLSGGMRQRVVIAIALACRPAVLIADEPTTALDVTVQAQVIDLLRDLQGRLGMAMVFITHNLGLVREVCDDVVVMYAGQVVERGTVDEVISSPNMPYTRKLLQSVPRLDGPIHARLAAISGAPPKLDQLPTGCRFQARCDCARAACLEAPPWQDISARSGYRCWLPITSTQECHD</sequence>
<comment type="subcellular location">
    <subcellularLocation>
        <location evidence="1">Cell inner membrane</location>
        <topology evidence="1">Peripheral membrane protein</topology>
    </subcellularLocation>
</comment>
<dbReference type="CDD" id="cd03257">
    <property type="entry name" value="ABC_NikE_OppD_transporters"/>
    <property type="match status" value="1"/>
</dbReference>
<dbReference type="NCBIfam" id="TIGR01727">
    <property type="entry name" value="oligo_HPY"/>
    <property type="match status" value="1"/>
</dbReference>
<keyword evidence="6" id="KW-0067">ATP-binding</keyword>
<dbReference type="InterPro" id="IPR013563">
    <property type="entry name" value="Oligopep_ABC_C"/>
</dbReference>
<keyword evidence="3" id="KW-0813">Transport</keyword>
<evidence type="ECO:0000256" key="7">
    <source>
        <dbReference type="ARBA" id="ARBA00023136"/>
    </source>
</evidence>
<evidence type="ECO:0000256" key="2">
    <source>
        <dbReference type="ARBA" id="ARBA00005417"/>
    </source>
</evidence>
<protein>
    <recommendedName>
        <fullName evidence="8">ABC transporter domain-containing protein</fullName>
    </recommendedName>
</protein>
<accession>A0A1Y0ET61</accession>
<dbReference type="Gene3D" id="3.40.50.300">
    <property type="entry name" value="P-loop containing nucleotide triphosphate hydrolases"/>
    <property type="match status" value="1"/>
</dbReference>
<evidence type="ECO:0000313" key="10">
    <source>
        <dbReference type="Proteomes" id="UP000196138"/>
    </source>
</evidence>
<organism evidence="9 10">
    <name type="scientific">Comamonas serinivorans</name>
    <dbReference type="NCBI Taxonomy" id="1082851"/>
    <lineage>
        <taxon>Bacteria</taxon>
        <taxon>Pseudomonadati</taxon>
        <taxon>Pseudomonadota</taxon>
        <taxon>Betaproteobacteria</taxon>
        <taxon>Burkholderiales</taxon>
        <taxon>Comamonadaceae</taxon>
        <taxon>Comamonas</taxon>
    </lineage>
</organism>
<dbReference type="GO" id="GO:0005524">
    <property type="term" value="F:ATP binding"/>
    <property type="evidence" value="ECO:0007669"/>
    <property type="project" value="UniProtKB-KW"/>
</dbReference>
<dbReference type="AlphaFoldDB" id="A0A1Y0ET61"/>
<proteinExistence type="inferred from homology"/>
<dbReference type="SUPFAM" id="SSF52540">
    <property type="entry name" value="P-loop containing nucleoside triphosphate hydrolases"/>
    <property type="match status" value="1"/>
</dbReference>
<dbReference type="GO" id="GO:0016887">
    <property type="term" value="F:ATP hydrolysis activity"/>
    <property type="evidence" value="ECO:0007669"/>
    <property type="project" value="InterPro"/>
</dbReference>
<dbReference type="InterPro" id="IPR017871">
    <property type="entry name" value="ABC_transporter-like_CS"/>
</dbReference>
<dbReference type="Pfam" id="PF00005">
    <property type="entry name" value="ABC_tran"/>
    <property type="match status" value="1"/>
</dbReference>
<dbReference type="GO" id="GO:0055085">
    <property type="term" value="P:transmembrane transport"/>
    <property type="evidence" value="ECO:0007669"/>
    <property type="project" value="UniProtKB-ARBA"/>
</dbReference>
<dbReference type="KEGG" id="cser:CCO03_13405"/>
<dbReference type="Proteomes" id="UP000196138">
    <property type="component" value="Chromosome"/>
</dbReference>
<feature type="domain" description="ABC transporter" evidence="8">
    <location>
        <begin position="5"/>
        <end position="254"/>
    </location>
</feature>
<dbReference type="PANTHER" id="PTHR43297:SF2">
    <property type="entry name" value="DIPEPTIDE TRANSPORT ATP-BINDING PROTEIN DPPD"/>
    <property type="match status" value="1"/>
</dbReference>
<dbReference type="EMBL" id="CP021455">
    <property type="protein sequence ID" value="ARU06855.1"/>
    <property type="molecule type" value="Genomic_DNA"/>
</dbReference>
<dbReference type="GO" id="GO:0005886">
    <property type="term" value="C:plasma membrane"/>
    <property type="evidence" value="ECO:0007669"/>
    <property type="project" value="UniProtKB-SubCell"/>
</dbReference>
<dbReference type="InterPro" id="IPR003439">
    <property type="entry name" value="ABC_transporter-like_ATP-bd"/>
</dbReference>
<dbReference type="InterPro" id="IPR003593">
    <property type="entry name" value="AAA+_ATPase"/>
</dbReference>